<comment type="caution">
    <text evidence="2">The sequence shown here is derived from an EMBL/GenBank/DDBJ whole genome shotgun (WGS) entry which is preliminary data.</text>
</comment>
<feature type="chain" id="PRO_5047374946" evidence="1">
    <location>
        <begin position="24"/>
        <end position="78"/>
    </location>
</feature>
<organism evidence="2 3">
    <name type="scientific">Methylobacterium aerolatum</name>
    <dbReference type="NCBI Taxonomy" id="418708"/>
    <lineage>
        <taxon>Bacteria</taxon>
        <taxon>Pseudomonadati</taxon>
        <taxon>Pseudomonadota</taxon>
        <taxon>Alphaproteobacteria</taxon>
        <taxon>Hyphomicrobiales</taxon>
        <taxon>Methylobacteriaceae</taxon>
        <taxon>Methylobacterium</taxon>
    </lineage>
</organism>
<evidence type="ECO:0000313" key="2">
    <source>
        <dbReference type="EMBL" id="MDQ0446911.1"/>
    </source>
</evidence>
<name>A0ABU0HX80_9HYPH</name>
<evidence type="ECO:0000313" key="3">
    <source>
        <dbReference type="Proteomes" id="UP001231124"/>
    </source>
</evidence>
<protein>
    <submittedName>
        <fullName evidence="2">Uncharacterized protein</fullName>
    </submittedName>
</protein>
<feature type="signal peptide" evidence="1">
    <location>
        <begin position="1"/>
        <end position="23"/>
    </location>
</feature>
<evidence type="ECO:0000256" key="1">
    <source>
        <dbReference type="SAM" id="SignalP"/>
    </source>
</evidence>
<keyword evidence="3" id="KW-1185">Reference proteome</keyword>
<dbReference type="EMBL" id="JAUSVP010000003">
    <property type="protein sequence ID" value="MDQ0446911.1"/>
    <property type="molecule type" value="Genomic_DNA"/>
</dbReference>
<dbReference type="Proteomes" id="UP001231124">
    <property type="component" value="Unassembled WGS sequence"/>
</dbReference>
<keyword evidence="1" id="KW-0732">Signal</keyword>
<proteinExistence type="predicted"/>
<dbReference type="RefSeq" id="WP_238201672.1">
    <property type="nucleotide sequence ID" value="NZ_BPQE01000004.1"/>
</dbReference>
<gene>
    <name evidence="2" type="ORF">QO012_001402</name>
</gene>
<accession>A0ABU0HX80</accession>
<sequence length="78" mass="8420">MKSRSGLLTLGAILAFLPVTAEARPLHHRHHASVRDVPAPAAARNAAVDRFSARMSRLDALMGTERTARTRSANALAY</sequence>
<reference evidence="2 3" key="1">
    <citation type="submission" date="2023-07" db="EMBL/GenBank/DDBJ databases">
        <title>Genomic Encyclopedia of Type Strains, Phase IV (KMG-IV): sequencing the most valuable type-strain genomes for metagenomic binning, comparative biology and taxonomic classification.</title>
        <authorList>
            <person name="Goeker M."/>
        </authorList>
    </citation>
    <scope>NUCLEOTIDE SEQUENCE [LARGE SCALE GENOMIC DNA]</scope>
    <source>
        <strain evidence="2 3">DSM 19013</strain>
    </source>
</reference>